<dbReference type="AlphaFoldDB" id="A0A2N9GA45"/>
<organism evidence="1">
    <name type="scientific">Fagus sylvatica</name>
    <name type="common">Beechnut</name>
    <dbReference type="NCBI Taxonomy" id="28930"/>
    <lineage>
        <taxon>Eukaryota</taxon>
        <taxon>Viridiplantae</taxon>
        <taxon>Streptophyta</taxon>
        <taxon>Embryophyta</taxon>
        <taxon>Tracheophyta</taxon>
        <taxon>Spermatophyta</taxon>
        <taxon>Magnoliopsida</taxon>
        <taxon>eudicotyledons</taxon>
        <taxon>Gunneridae</taxon>
        <taxon>Pentapetalae</taxon>
        <taxon>rosids</taxon>
        <taxon>fabids</taxon>
        <taxon>Fagales</taxon>
        <taxon>Fagaceae</taxon>
        <taxon>Fagus</taxon>
    </lineage>
</organism>
<evidence type="ECO:0000313" key="1">
    <source>
        <dbReference type="EMBL" id="SPC96413.1"/>
    </source>
</evidence>
<protein>
    <recommendedName>
        <fullName evidence="2">Reverse transcriptase zinc-binding domain-containing protein</fullName>
    </recommendedName>
</protein>
<reference evidence="1" key="1">
    <citation type="submission" date="2018-02" db="EMBL/GenBank/DDBJ databases">
        <authorList>
            <person name="Cohen D.B."/>
            <person name="Kent A.D."/>
        </authorList>
    </citation>
    <scope>NUCLEOTIDE SEQUENCE</scope>
</reference>
<sequence length="199" mass="23342">MGDELKHHLVGWDTVYSPIASDGLGVRKLVAFNQTLWENGYGNLGWRRLIYGNEVEGIVSFFNLLLSHVPSREGGDGLWWRLKGNEAFDIRSFCSALRALLRRVSLGEGHTSAGWCCMCRCKEETVDHLLLHYPQEFRLQSFAFRSFRIQWVLPGRVVDLLFGWHNWFRKHSSDIWNLVPLCLMWTVWRERNRLTFEDL</sequence>
<gene>
    <name evidence="1" type="ORF">FSB_LOCUS24295</name>
</gene>
<evidence type="ECO:0008006" key="2">
    <source>
        <dbReference type="Google" id="ProtNLM"/>
    </source>
</evidence>
<accession>A0A2N9GA45</accession>
<name>A0A2N9GA45_FAGSY</name>
<proteinExistence type="predicted"/>
<dbReference type="EMBL" id="OIVN01001668">
    <property type="protein sequence ID" value="SPC96413.1"/>
    <property type="molecule type" value="Genomic_DNA"/>
</dbReference>